<dbReference type="InterPro" id="IPR013320">
    <property type="entry name" value="ConA-like_dom_sf"/>
</dbReference>
<accession>B9TB80</accession>
<name>B9TB80_RICCO</name>
<evidence type="ECO:0000256" key="1">
    <source>
        <dbReference type="ARBA" id="ARBA00022801"/>
    </source>
</evidence>
<dbReference type="SUPFAM" id="SSF49899">
    <property type="entry name" value="Concanavalin A-like lectins/glucanases"/>
    <property type="match status" value="1"/>
</dbReference>
<keyword evidence="1" id="KW-0378">Hydrolase</keyword>
<feature type="domain" description="GH16" evidence="4">
    <location>
        <begin position="33"/>
        <end position="97"/>
    </location>
</feature>
<dbReference type="InterPro" id="IPR044791">
    <property type="entry name" value="Beta-glucanase/XTH"/>
</dbReference>
<evidence type="ECO:0000259" key="4">
    <source>
        <dbReference type="Pfam" id="PF00722"/>
    </source>
</evidence>
<protein>
    <recommendedName>
        <fullName evidence="4">GH16 domain-containing protein</fullName>
    </recommendedName>
</protein>
<gene>
    <name evidence="5" type="ORF">RCOM_2127930</name>
</gene>
<dbReference type="Proteomes" id="UP000008311">
    <property type="component" value="Unassembled WGS sequence"/>
</dbReference>
<dbReference type="GO" id="GO:0009505">
    <property type="term" value="C:plant-type cell wall"/>
    <property type="evidence" value="ECO:0000318"/>
    <property type="project" value="GO_Central"/>
</dbReference>
<proteinExistence type="predicted"/>
<dbReference type="EMBL" id="EQ976296">
    <property type="protein sequence ID" value="EEF26884.1"/>
    <property type="molecule type" value="Genomic_DNA"/>
</dbReference>
<keyword evidence="3" id="KW-0732">Signal</keyword>
<dbReference type="InParanoid" id="B9TB80"/>
<keyword evidence="2" id="KW-0326">Glycosidase</keyword>
<dbReference type="Gene3D" id="2.60.120.200">
    <property type="match status" value="2"/>
</dbReference>
<dbReference type="PANTHER" id="PTHR31062">
    <property type="entry name" value="XYLOGLUCAN ENDOTRANSGLUCOSYLASE/HYDROLASE PROTEIN 8-RELATED"/>
    <property type="match status" value="1"/>
</dbReference>
<organism evidence="5 6">
    <name type="scientific">Ricinus communis</name>
    <name type="common">Castor bean</name>
    <dbReference type="NCBI Taxonomy" id="3988"/>
    <lineage>
        <taxon>Eukaryota</taxon>
        <taxon>Viridiplantae</taxon>
        <taxon>Streptophyta</taxon>
        <taxon>Embryophyta</taxon>
        <taxon>Tracheophyta</taxon>
        <taxon>Spermatophyta</taxon>
        <taxon>Magnoliopsida</taxon>
        <taxon>eudicotyledons</taxon>
        <taxon>Gunneridae</taxon>
        <taxon>Pentapetalae</taxon>
        <taxon>rosids</taxon>
        <taxon>fabids</taxon>
        <taxon>Malpighiales</taxon>
        <taxon>Euphorbiaceae</taxon>
        <taxon>Acalyphoideae</taxon>
        <taxon>Acalypheae</taxon>
        <taxon>Ricinus</taxon>
    </lineage>
</organism>
<dbReference type="GO" id="GO:0016762">
    <property type="term" value="F:xyloglucan:xyloglucosyl transferase activity"/>
    <property type="evidence" value="ECO:0000318"/>
    <property type="project" value="GO_Central"/>
</dbReference>
<keyword evidence="6" id="KW-1185">Reference proteome</keyword>
<dbReference type="GO" id="GO:0009834">
    <property type="term" value="P:plant-type secondary cell wall biogenesis"/>
    <property type="evidence" value="ECO:0000318"/>
    <property type="project" value="GO_Central"/>
</dbReference>
<dbReference type="GO" id="GO:0004553">
    <property type="term" value="F:hydrolase activity, hydrolyzing O-glycosyl compounds"/>
    <property type="evidence" value="ECO:0007669"/>
    <property type="project" value="InterPro"/>
</dbReference>
<dbReference type="STRING" id="3988.B9TB80"/>
<dbReference type="GO" id="GO:0010411">
    <property type="term" value="P:xyloglucan metabolic process"/>
    <property type="evidence" value="ECO:0000318"/>
    <property type="project" value="GO_Central"/>
</dbReference>
<dbReference type="Pfam" id="PF00722">
    <property type="entry name" value="Glyco_hydro_16"/>
    <property type="match status" value="1"/>
</dbReference>
<evidence type="ECO:0000313" key="5">
    <source>
        <dbReference type="EMBL" id="EEF26884.1"/>
    </source>
</evidence>
<feature type="chain" id="PRO_5002892037" description="GH16 domain-containing protein" evidence="3">
    <location>
        <begin position="31"/>
        <end position="190"/>
    </location>
</feature>
<evidence type="ECO:0000256" key="2">
    <source>
        <dbReference type="ARBA" id="ARBA00023295"/>
    </source>
</evidence>
<sequence>MAAYPCQPNSLTLLLITSLVMVGSLMVVAGDFYQDVDITWGDGCGKILNNGNVLTLSLDKASGSGFQSKNEYLFGKFDMQLKLVPGNYAGTVTTFYEKEIGSSNSTYGFIQQLTFTPIQSSGIQGILYDWATRGGLVKTDWTQTPFTAAFRNFQANACIWSNGKSSCTNSNGTNNYDKWYSQELDLTNQK</sequence>
<dbReference type="AlphaFoldDB" id="B9TB80"/>
<reference evidence="6" key="1">
    <citation type="journal article" date="2010" name="Nat. Biotechnol.">
        <title>Draft genome sequence of the oilseed species Ricinus communis.</title>
        <authorList>
            <person name="Chan A.P."/>
            <person name="Crabtree J."/>
            <person name="Zhao Q."/>
            <person name="Lorenzi H."/>
            <person name="Orvis J."/>
            <person name="Puiu D."/>
            <person name="Melake-Berhan A."/>
            <person name="Jones K.M."/>
            <person name="Redman J."/>
            <person name="Chen G."/>
            <person name="Cahoon E.B."/>
            <person name="Gedil M."/>
            <person name="Stanke M."/>
            <person name="Haas B.J."/>
            <person name="Wortman J.R."/>
            <person name="Fraser-Liggett C.M."/>
            <person name="Ravel J."/>
            <person name="Rabinowicz P.D."/>
        </authorList>
    </citation>
    <scope>NUCLEOTIDE SEQUENCE [LARGE SCALE GENOMIC DNA]</scope>
    <source>
        <strain evidence="6">cv. Hale</strain>
    </source>
</reference>
<evidence type="ECO:0000256" key="3">
    <source>
        <dbReference type="SAM" id="SignalP"/>
    </source>
</evidence>
<evidence type="ECO:0000313" key="6">
    <source>
        <dbReference type="Proteomes" id="UP000008311"/>
    </source>
</evidence>
<dbReference type="eggNOG" id="ENOG502R75F">
    <property type="taxonomic scope" value="Eukaryota"/>
</dbReference>
<dbReference type="InterPro" id="IPR000757">
    <property type="entry name" value="Beta-glucanase-like"/>
</dbReference>
<feature type="signal peptide" evidence="3">
    <location>
        <begin position="1"/>
        <end position="30"/>
    </location>
</feature>